<dbReference type="Proteomes" id="UP001234178">
    <property type="component" value="Unassembled WGS sequence"/>
</dbReference>
<keyword evidence="3" id="KW-1185">Reference proteome</keyword>
<evidence type="ECO:0000313" key="2">
    <source>
        <dbReference type="EMBL" id="KAK4036267.1"/>
    </source>
</evidence>
<evidence type="ECO:0000313" key="3">
    <source>
        <dbReference type="Proteomes" id="UP001234178"/>
    </source>
</evidence>
<gene>
    <name evidence="2" type="ORF">OUZ56_028330</name>
</gene>
<feature type="transmembrane region" description="Helical" evidence="1">
    <location>
        <begin position="93"/>
        <end position="109"/>
    </location>
</feature>
<evidence type="ECO:0000256" key="1">
    <source>
        <dbReference type="SAM" id="Phobius"/>
    </source>
</evidence>
<keyword evidence="1" id="KW-0472">Membrane</keyword>
<reference evidence="2 3" key="1">
    <citation type="journal article" date="2023" name="Nucleic Acids Res.">
        <title>The hologenome of Daphnia magna reveals possible DNA methylation and microbiome-mediated evolution of the host genome.</title>
        <authorList>
            <person name="Chaturvedi A."/>
            <person name="Li X."/>
            <person name="Dhandapani V."/>
            <person name="Marshall H."/>
            <person name="Kissane S."/>
            <person name="Cuenca-Cambronero M."/>
            <person name="Asole G."/>
            <person name="Calvet F."/>
            <person name="Ruiz-Romero M."/>
            <person name="Marangio P."/>
            <person name="Guigo R."/>
            <person name="Rago D."/>
            <person name="Mirbahai L."/>
            <person name="Eastwood N."/>
            <person name="Colbourne J.K."/>
            <person name="Zhou J."/>
            <person name="Mallon E."/>
            <person name="Orsini L."/>
        </authorList>
    </citation>
    <scope>NUCLEOTIDE SEQUENCE [LARGE SCALE GENOMIC DNA]</scope>
    <source>
        <strain evidence="2">LRV0_1</strain>
    </source>
</reference>
<sequence length="126" mass="15020">MCVCIENYIINGFDYILPQSPLQIEIRDAIANLLSLENKTKFVSFSLRDFYFVFCTFLSFFFFSLDTDKEVESTNQNVSKEKRNEQDPEKKNFTFFLILFFFFFLSMNDENKRNISLPKHSEILSK</sequence>
<accession>A0ABR0B3J5</accession>
<dbReference type="EMBL" id="JAOYFB010000040">
    <property type="protein sequence ID" value="KAK4036267.1"/>
    <property type="molecule type" value="Genomic_DNA"/>
</dbReference>
<feature type="transmembrane region" description="Helical" evidence="1">
    <location>
        <begin position="49"/>
        <end position="65"/>
    </location>
</feature>
<keyword evidence="1" id="KW-1133">Transmembrane helix</keyword>
<organism evidence="2 3">
    <name type="scientific">Daphnia magna</name>
    <dbReference type="NCBI Taxonomy" id="35525"/>
    <lineage>
        <taxon>Eukaryota</taxon>
        <taxon>Metazoa</taxon>
        <taxon>Ecdysozoa</taxon>
        <taxon>Arthropoda</taxon>
        <taxon>Crustacea</taxon>
        <taxon>Branchiopoda</taxon>
        <taxon>Diplostraca</taxon>
        <taxon>Cladocera</taxon>
        <taxon>Anomopoda</taxon>
        <taxon>Daphniidae</taxon>
        <taxon>Daphnia</taxon>
    </lineage>
</organism>
<name>A0ABR0B3J5_9CRUS</name>
<proteinExistence type="predicted"/>
<protein>
    <submittedName>
        <fullName evidence="2">Uncharacterized protein</fullName>
    </submittedName>
</protein>
<comment type="caution">
    <text evidence="2">The sequence shown here is derived from an EMBL/GenBank/DDBJ whole genome shotgun (WGS) entry which is preliminary data.</text>
</comment>
<keyword evidence="1" id="KW-0812">Transmembrane</keyword>